<protein>
    <submittedName>
        <fullName evidence="1">Uncharacterized protein</fullName>
    </submittedName>
</protein>
<evidence type="ECO:0000313" key="2">
    <source>
        <dbReference type="Proteomes" id="UP000688137"/>
    </source>
</evidence>
<evidence type="ECO:0000313" key="1">
    <source>
        <dbReference type="EMBL" id="CAD8083422.1"/>
    </source>
</evidence>
<dbReference type="EMBL" id="CAJJDM010000073">
    <property type="protein sequence ID" value="CAD8083422.1"/>
    <property type="molecule type" value="Genomic_DNA"/>
</dbReference>
<dbReference type="AlphaFoldDB" id="A0A8S1MVJ4"/>
<organism evidence="1 2">
    <name type="scientific">Paramecium primaurelia</name>
    <dbReference type="NCBI Taxonomy" id="5886"/>
    <lineage>
        <taxon>Eukaryota</taxon>
        <taxon>Sar</taxon>
        <taxon>Alveolata</taxon>
        <taxon>Ciliophora</taxon>
        <taxon>Intramacronucleata</taxon>
        <taxon>Oligohymenophorea</taxon>
        <taxon>Peniculida</taxon>
        <taxon>Parameciidae</taxon>
        <taxon>Paramecium</taxon>
    </lineage>
</organism>
<name>A0A8S1MVJ4_PARPR</name>
<gene>
    <name evidence="1" type="ORF">PPRIM_AZ9-3.1.T0700052</name>
</gene>
<comment type="caution">
    <text evidence="1">The sequence shown here is derived from an EMBL/GenBank/DDBJ whole genome shotgun (WGS) entry which is preliminary data.</text>
</comment>
<proteinExistence type="predicted"/>
<dbReference type="Proteomes" id="UP000688137">
    <property type="component" value="Unassembled WGS sequence"/>
</dbReference>
<keyword evidence="2" id="KW-1185">Reference proteome</keyword>
<sequence>MSITLQISISILRSSILKLIQRINLLKKLHQKLDIIRNILFLQLYDNHHSVIQLKFYTLSFSLIQANKKFRSEQLQTQNLCSQNKRYLVLNYKIDIEKILKQFQ</sequence>
<accession>A0A8S1MVJ4</accession>
<reference evidence="1" key="1">
    <citation type="submission" date="2021-01" db="EMBL/GenBank/DDBJ databases">
        <authorList>
            <consortium name="Genoscope - CEA"/>
            <person name="William W."/>
        </authorList>
    </citation>
    <scope>NUCLEOTIDE SEQUENCE</scope>
</reference>